<proteinExistence type="predicted"/>
<evidence type="ECO:0000313" key="1">
    <source>
        <dbReference type="EMBL" id="MFK2877175.1"/>
    </source>
</evidence>
<evidence type="ECO:0000313" key="2">
    <source>
        <dbReference type="Proteomes" id="UP001620339"/>
    </source>
</evidence>
<dbReference type="RefSeq" id="WP_404613299.1">
    <property type="nucleotide sequence ID" value="NZ_JADIKK010000008.1"/>
</dbReference>
<accession>A0ABW8J6K1</accession>
<name>A0ABW8J6K1_9GAMM</name>
<comment type="caution">
    <text evidence="1">The sequence shown here is derived from an EMBL/GenBank/DDBJ whole genome shotgun (WGS) entry which is preliminary data.</text>
</comment>
<dbReference type="Proteomes" id="UP001620339">
    <property type="component" value="Unassembled WGS sequence"/>
</dbReference>
<organism evidence="1 2">
    <name type="scientific">Rhodanobacter hydrolyticus</name>
    <dbReference type="NCBI Taxonomy" id="2250595"/>
    <lineage>
        <taxon>Bacteria</taxon>
        <taxon>Pseudomonadati</taxon>
        <taxon>Pseudomonadota</taxon>
        <taxon>Gammaproteobacteria</taxon>
        <taxon>Lysobacterales</taxon>
        <taxon>Rhodanobacteraceae</taxon>
        <taxon>Rhodanobacter</taxon>
    </lineage>
</organism>
<dbReference type="EMBL" id="JADIKK010000008">
    <property type="protein sequence ID" value="MFK2877175.1"/>
    <property type="molecule type" value="Genomic_DNA"/>
</dbReference>
<gene>
    <name evidence="1" type="ORF">ISP25_08875</name>
</gene>
<keyword evidence="2" id="KW-1185">Reference proteome</keyword>
<protein>
    <submittedName>
        <fullName evidence="1">Uncharacterized protein</fullName>
    </submittedName>
</protein>
<sequence>MSSPIGPEDLEAHLAAACSVLNDAAGIQKDVAVPPGKEILLKIAEALACCWEAREKIHAYRPDLVPSFVVEHEKSPEIYGQFISLCSRAHQLESAGDLAATLAEYDAFVASTPSGYCRRVIQLRSNLLRLSPNNSFKADASGAA</sequence>
<reference evidence="1 2" key="1">
    <citation type="submission" date="2020-10" db="EMBL/GenBank/DDBJ databases">
        <title>Phylogeny of dyella-like bacteria.</title>
        <authorList>
            <person name="Fu J."/>
        </authorList>
    </citation>
    <scope>NUCLEOTIDE SEQUENCE [LARGE SCALE GENOMIC DNA]</scope>
    <source>
        <strain evidence="1 2">KACC 19113</strain>
    </source>
</reference>